<reference evidence="4 5" key="1">
    <citation type="submission" date="2022-03" db="EMBL/GenBank/DDBJ databases">
        <authorList>
            <person name="Macdonald S."/>
            <person name="Ahmed S."/>
            <person name="Newling K."/>
        </authorList>
    </citation>
    <scope>NUCLEOTIDE SEQUENCE [LARGE SCALE GENOMIC DNA]</scope>
</reference>
<dbReference type="SUPFAM" id="SSF48371">
    <property type="entry name" value="ARM repeat"/>
    <property type="match status" value="1"/>
</dbReference>
<evidence type="ECO:0000313" key="5">
    <source>
        <dbReference type="Proteomes" id="UP001642260"/>
    </source>
</evidence>
<evidence type="ECO:0000313" key="4">
    <source>
        <dbReference type="EMBL" id="CAH8386776.1"/>
    </source>
</evidence>
<dbReference type="Proteomes" id="UP001642260">
    <property type="component" value="Unassembled WGS sequence"/>
</dbReference>
<feature type="coiled-coil region" evidence="1">
    <location>
        <begin position="508"/>
        <end position="535"/>
    </location>
</feature>
<sequence length="815" mass="89736">MKTTNNVQARGRGGGNMKAANPQQVIFELKKRVVTALNKLADRDTHQRGVDELENVVENLAPDKISCFLSCILDTDSEQKSAVRKECIRLIATLARFHHGLVAPYLGKMVSSVVKRLKDQDSVVRDACIETMGVLASKMSCYEDESYGVFVSLVKPLFEAIGDQNKYVQSGAALCLARVVDSSAEAPVAIIQRMLTKTVKLLNSSHFIAKPAVIELNRSIILAGGATTKSVLISAMSSFQDALKNKDWTTRKAASVALMEIASTGEKFLGPLKASCISSLESCRFDKVKPVRDSILLALQYWKAVPGSESPEASETVSSVKESYNGTRGDGDLFSTSESKSKDVTSNKYVTDLARKKVPFSARNAPTRYNDEPRKTKQDNWRIEIAVPESPTVSKVNLHNEESEGSCITKTFAEAANGQEVTYEYIPMEDKTDCYVTDTVNENDDIKSITVSSNSFRASGMVNPAITSKQFAAEEYSEEQQFSTKVKNRTSTDSTVTVSSAEINHDCCAQIANEMASVRKQLSDIENKQSRLIDQLQVFSTGIMNNFSALQSKVLSLEYAVEGIAQNFVLHSDISNSNFVKLNQGSTVSPRLSSCTSRNSTDIRNRQSTLSSTKYSMTRENKTHGRSKLNESRGIEKTRSNAFGETGQQHTGEDIWNNIEQGRRPLSQTRQSSESIRQNYAEVMSGIGGSCEDVVESEYLEVLSGGDELALVQLLDRTGPVLDSLSSNTVNELLSILLSYLLERRFMNSILPWLHQVADLSTTNGANYLISSARKRAQVLSAIQETSCMGFANLAERRAVTQLAMKLRKLWGKCS</sequence>
<dbReference type="InterPro" id="IPR011989">
    <property type="entry name" value="ARM-like"/>
</dbReference>
<feature type="domain" description="TOG" evidence="3">
    <location>
        <begin position="51"/>
        <end position="294"/>
    </location>
</feature>
<feature type="region of interest" description="Disordered" evidence="2">
    <location>
        <begin position="308"/>
        <end position="339"/>
    </location>
</feature>
<evidence type="ECO:0000259" key="3">
    <source>
        <dbReference type="SMART" id="SM01349"/>
    </source>
</evidence>
<dbReference type="PANTHER" id="PTHR31355">
    <property type="entry name" value="MICROTUBULE-ASSOCIATED PROTEIN TORTIFOLIA1"/>
    <property type="match status" value="1"/>
</dbReference>
<feature type="compositionally biased region" description="Basic and acidic residues" evidence="2">
    <location>
        <begin position="617"/>
        <end position="639"/>
    </location>
</feature>
<organism evidence="4 5">
    <name type="scientific">Eruca vesicaria subsp. sativa</name>
    <name type="common">Garden rocket</name>
    <name type="synonym">Eruca sativa</name>
    <dbReference type="NCBI Taxonomy" id="29727"/>
    <lineage>
        <taxon>Eukaryota</taxon>
        <taxon>Viridiplantae</taxon>
        <taxon>Streptophyta</taxon>
        <taxon>Embryophyta</taxon>
        <taxon>Tracheophyta</taxon>
        <taxon>Spermatophyta</taxon>
        <taxon>Magnoliopsida</taxon>
        <taxon>eudicotyledons</taxon>
        <taxon>Gunneridae</taxon>
        <taxon>Pentapetalae</taxon>
        <taxon>rosids</taxon>
        <taxon>malvids</taxon>
        <taxon>Brassicales</taxon>
        <taxon>Brassicaceae</taxon>
        <taxon>Brassiceae</taxon>
        <taxon>Eruca</taxon>
    </lineage>
</organism>
<keyword evidence="5" id="KW-1185">Reference proteome</keyword>
<evidence type="ECO:0000256" key="2">
    <source>
        <dbReference type="SAM" id="MobiDB-lite"/>
    </source>
</evidence>
<dbReference type="InterPro" id="IPR034085">
    <property type="entry name" value="TOG"/>
</dbReference>
<protein>
    <recommendedName>
        <fullName evidence="3">TOG domain-containing protein</fullName>
    </recommendedName>
</protein>
<dbReference type="InterPro" id="IPR057599">
    <property type="entry name" value="TORTIFOLIA1/TORL1-2_C"/>
</dbReference>
<keyword evidence="1" id="KW-0175">Coiled coil</keyword>
<feature type="compositionally biased region" description="Polar residues" evidence="2">
    <location>
        <begin position="590"/>
        <end position="616"/>
    </location>
</feature>
<dbReference type="InterPro" id="IPR016024">
    <property type="entry name" value="ARM-type_fold"/>
</dbReference>
<evidence type="ECO:0000256" key="1">
    <source>
        <dbReference type="SAM" id="Coils"/>
    </source>
</evidence>
<dbReference type="InterPro" id="IPR033337">
    <property type="entry name" value="TORTIFOLIA1/SINE1-2"/>
</dbReference>
<gene>
    <name evidence="4" type="ORF">ERUC_LOCUS39259</name>
</gene>
<dbReference type="AlphaFoldDB" id="A0ABC8LSF2"/>
<accession>A0ABC8LSF2</accession>
<dbReference type="Pfam" id="PF24714">
    <property type="entry name" value="TOR1L1_N"/>
    <property type="match status" value="1"/>
</dbReference>
<name>A0ABC8LSF2_ERUVS</name>
<comment type="caution">
    <text evidence="4">The sequence shown here is derived from an EMBL/GenBank/DDBJ whole genome shotgun (WGS) entry which is preliminary data.</text>
</comment>
<feature type="compositionally biased region" description="Polar residues" evidence="2">
    <location>
        <begin position="640"/>
        <end position="650"/>
    </location>
</feature>
<feature type="region of interest" description="Disordered" evidence="2">
    <location>
        <begin position="590"/>
        <end position="654"/>
    </location>
</feature>
<dbReference type="InterPro" id="IPR057600">
    <property type="entry name" value="TORTIFOLIA1/SINE1-2_N"/>
</dbReference>
<dbReference type="Gene3D" id="1.25.10.10">
    <property type="entry name" value="Leucine-rich Repeat Variant"/>
    <property type="match status" value="2"/>
</dbReference>
<proteinExistence type="predicted"/>
<feature type="compositionally biased region" description="Polar residues" evidence="2">
    <location>
        <begin position="311"/>
        <end position="326"/>
    </location>
</feature>
<dbReference type="EMBL" id="CAKOAT010719598">
    <property type="protein sequence ID" value="CAH8386776.1"/>
    <property type="molecule type" value="Genomic_DNA"/>
</dbReference>
<dbReference type="PANTHER" id="PTHR31355:SF22">
    <property type="entry name" value="TORTIFOLIA1-LIKE PROTEIN 2"/>
    <property type="match status" value="1"/>
</dbReference>
<dbReference type="SMART" id="SM01349">
    <property type="entry name" value="TOG"/>
    <property type="match status" value="1"/>
</dbReference>
<dbReference type="Pfam" id="PF24713">
    <property type="entry name" value="TOR1L1_C"/>
    <property type="match status" value="1"/>
</dbReference>